<evidence type="ECO:0000313" key="5">
    <source>
        <dbReference type="EMBL" id="PCI75792.1"/>
    </source>
</evidence>
<evidence type="ECO:0000256" key="2">
    <source>
        <dbReference type="ARBA" id="ARBA00023239"/>
    </source>
</evidence>
<sequence length="351" mass="38242">MEYSEIESLLGSESESLLSHVSKTIPKESLYLPSKNWIDDVFLQTDRSVRVVQNMQALLGHGTLGGTGYVSILPVDQGIEHTAGASFSPNPIYFDPENIVKLAINGGCNGVASTRGVLGSVARKYAHKIPFILKFNHNELLSYPNMHDQTLFASIKEAHEMGCRGVGATIYFGSLDSRRQIQEVSKAFAMAHELGMITILWCYLRNSAFKQEKVDYHNSADLTGQANHLGVTIGADIIKQKLPDCNGGFKALGFGKQIPAMYDEMCSDHPIDLTRYQVINNYMGRVGLINSGGASGDNDLADVVKTAVINKRAGGMGLICGRKAFQTSMDKGTELLQAIQSVYLSDKITIA</sequence>
<name>A0A2A4WZA6_UNCAE</name>
<dbReference type="EC" id="4.1.2.13" evidence="1"/>
<gene>
    <name evidence="5" type="ORF">COB21_05265</name>
</gene>
<dbReference type="PANTHER" id="PTHR47916:SF4">
    <property type="entry name" value="FRUCTOSE-BISPHOSPHATE ALDOLASE CLASS 1"/>
    <property type="match status" value="1"/>
</dbReference>
<dbReference type="CDD" id="cd00958">
    <property type="entry name" value="DhnA"/>
    <property type="match status" value="1"/>
</dbReference>
<dbReference type="EMBL" id="NVUK01000040">
    <property type="protein sequence ID" value="PCI75792.1"/>
    <property type="molecule type" value="Genomic_DNA"/>
</dbReference>
<dbReference type="Gene3D" id="3.20.20.70">
    <property type="entry name" value="Aldolase class I"/>
    <property type="match status" value="1"/>
</dbReference>
<dbReference type="InterPro" id="IPR002915">
    <property type="entry name" value="DeoC/FbaB/LacD_aldolase"/>
</dbReference>
<dbReference type="NCBIfam" id="NF006707">
    <property type="entry name" value="PRK09250.1-4"/>
    <property type="match status" value="1"/>
</dbReference>
<proteinExistence type="inferred from homology"/>
<dbReference type="InterPro" id="IPR050456">
    <property type="entry name" value="DeoC/FbaB_aldolase"/>
</dbReference>
<dbReference type="SUPFAM" id="SSF51569">
    <property type="entry name" value="Aldolase"/>
    <property type="match status" value="1"/>
</dbReference>
<keyword evidence="3" id="KW-0704">Schiff base</keyword>
<keyword evidence="2 5" id="KW-0456">Lyase</keyword>
<dbReference type="InterPro" id="IPR013785">
    <property type="entry name" value="Aldolase_TIM"/>
</dbReference>
<organism evidence="5 6">
    <name type="scientific">Aerophobetes bacterium</name>
    <dbReference type="NCBI Taxonomy" id="2030807"/>
    <lineage>
        <taxon>Bacteria</taxon>
        <taxon>Candidatus Aerophobota</taxon>
    </lineage>
</organism>
<reference evidence="6" key="1">
    <citation type="submission" date="2017-08" db="EMBL/GenBank/DDBJ databases">
        <title>A dynamic microbial community with high functional redundancy inhabits the cold, oxic subseafloor aquifer.</title>
        <authorList>
            <person name="Tully B.J."/>
            <person name="Wheat C.G."/>
            <person name="Glazer B.T."/>
            <person name="Huber J.A."/>
        </authorList>
    </citation>
    <scope>NUCLEOTIDE SEQUENCE [LARGE SCALE GENOMIC DNA]</scope>
</reference>
<evidence type="ECO:0000256" key="4">
    <source>
        <dbReference type="ARBA" id="ARBA00049653"/>
    </source>
</evidence>
<comment type="similarity">
    <text evidence="4">Belongs to the DeoC/FbaB aldolase family. FbaB subfamily.</text>
</comment>
<accession>A0A2A4WZA6</accession>
<evidence type="ECO:0000256" key="3">
    <source>
        <dbReference type="ARBA" id="ARBA00023270"/>
    </source>
</evidence>
<dbReference type="PANTHER" id="PTHR47916">
    <property type="entry name" value="FRUCTOSE-BISPHOSPHATE ALDOLASE CLASS 1"/>
    <property type="match status" value="1"/>
</dbReference>
<dbReference type="Proteomes" id="UP000218775">
    <property type="component" value="Unassembled WGS sequence"/>
</dbReference>
<evidence type="ECO:0000313" key="6">
    <source>
        <dbReference type="Proteomes" id="UP000218775"/>
    </source>
</evidence>
<protein>
    <recommendedName>
        <fullName evidence="1">fructose-bisphosphate aldolase</fullName>
        <ecNumber evidence="1">4.1.2.13</ecNumber>
    </recommendedName>
</protein>
<dbReference type="GO" id="GO:0004332">
    <property type="term" value="F:fructose-bisphosphate aldolase activity"/>
    <property type="evidence" value="ECO:0007669"/>
    <property type="project" value="UniProtKB-EC"/>
</dbReference>
<evidence type="ECO:0000256" key="1">
    <source>
        <dbReference type="ARBA" id="ARBA00013068"/>
    </source>
</evidence>
<dbReference type="Pfam" id="PF01791">
    <property type="entry name" value="DeoC"/>
    <property type="match status" value="1"/>
</dbReference>
<dbReference type="InterPro" id="IPR041720">
    <property type="entry name" value="FbaB-like"/>
</dbReference>
<comment type="caution">
    <text evidence="5">The sequence shown here is derived from an EMBL/GenBank/DDBJ whole genome shotgun (WGS) entry which is preliminary data.</text>
</comment>
<dbReference type="AlphaFoldDB" id="A0A2A4WZA6"/>
<dbReference type="SMART" id="SM01133">
    <property type="entry name" value="DeoC"/>
    <property type="match status" value="1"/>
</dbReference>